<evidence type="ECO:0000313" key="3">
    <source>
        <dbReference type="Proteomes" id="UP000095544"/>
    </source>
</evidence>
<dbReference type="STRING" id="39482.ERS852491_03379"/>
<evidence type="ECO:0000259" key="1">
    <source>
        <dbReference type="Pfam" id="PF01979"/>
    </source>
</evidence>
<dbReference type="InterPro" id="IPR006680">
    <property type="entry name" value="Amidohydro-rel"/>
</dbReference>
<dbReference type="InterPro" id="IPR011059">
    <property type="entry name" value="Metal-dep_hydrolase_composite"/>
</dbReference>
<gene>
    <name evidence="2" type="ORF">ERS852491_03379</name>
</gene>
<dbReference type="PANTHER" id="PTHR43135">
    <property type="entry name" value="ALPHA-D-RIBOSE 1-METHYLPHOSPHONATE 5-TRIPHOSPHATE DIPHOSPHATASE"/>
    <property type="match status" value="1"/>
</dbReference>
<dbReference type="PANTHER" id="PTHR43135:SF3">
    <property type="entry name" value="ALPHA-D-RIBOSE 1-METHYLPHOSPHONATE 5-TRIPHOSPHATE DIPHOSPHATASE"/>
    <property type="match status" value="1"/>
</dbReference>
<evidence type="ECO:0000313" key="2">
    <source>
        <dbReference type="EMBL" id="CUO81215.1"/>
    </source>
</evidence>
<dbReference type="PIRSF" id="PIRSF038971">
    <property type="entry name" value="PhnM"/>
    <property type="match status" value="1"/>
</dbReference>
<dbReference type="NCBIfam" id="NF011990">
    <property type="entry name" value="PRK15446.2-6"/>
    <property type="match status" value="1"/>
</dbReference>
<dbReference type="NCBIfam" id="NF011987">
    <property type="entry name" value="PRK15446.2-3"/>
    <property type="match status" value="1"/>
</dbReference>
<dbReference type="NCBIfam" id="NF011984">
    <property type="entry name" value="PRK15446.1-5"/>
    <property type="match status" value="1"/>
</dbReference>
<dbReference type="Gene3D" id="3.20.20.140">
    <property type="entry name" value="Metal-dependent hydrolases"/>
    <property type="match status" value="2"/>
</dbReference>
<dbReference type="SUPFAM" id="SSF51338">
    <property type="entry name" value="Composite domain of metallo-dependent hydrolases"/>
    <property type="match status" value="1"/>
</dbReference>
<dbReference type="OrthoDB" id="9775607at2"/>
<dbReference type="Gene3D" id="2.30.40.10">
    <property type="entry name" value="Urease, subunit C, domain 1"/>
    <property type="match status" value="2"/>
</dbReference>
<dbReference type="Pfam" id="PF01979">
    <property type="entry name" value="Amidohydro_1"/>
    <property type="match status" value="1"/>
</dbReference>
<organism evidence="2 3">
    <name type="scientific">Faecalicatena contorta</name>
    <dbReference type="NCBI Taxonomy" id="39482"/>
    <lineage>
        <taxon>Bacteria</taxon>
        <taxon>Bacillati</taxon>
        <taxon>Bacillota</taxon>
        <taxon>Clostridia</taxon>
        <taxon>Lachnospirales</taxon>
        <taxon>Lachnospiraceae</taxon>
        <taxon>Faecalicatena</taxon>
    </lineage>
</organism>
<dbReference type="InterPro" id="IPR051781">
    <property type="entry name" value="Metallo-dep_Hydrolase"/>
</dbReference>
<name>A0A174I804_9FIRM</name>
<dbReference type="RefSeq" id="WP_055154373.1">
    <property type="nucleotide sequence ID" value="NZ_CYZU01000036.1"/>
</dbReference>
<reference evidence="2 3" key="1">
    <citation type="submission" date="2015-09" db="EMBL/GenBank/DDBJ databases">
        <authorList>
            <consortium name="Pathogen Informatics"/>
        </authorList>
    </citation>
    <scope>NUCLEOTIDE SEQUENCE [LARGE SCALE GENOMIC DNA]</scope>
    <source>
        <strain evidence="2 3">2789STDY5834876</strain>
    </source>
</reference>
<dbReference type="GO" id="GO:0019700">
    <property type="term" value="P:organic phosphonate catabolic process"/>
    <property type="evidence" value="ECO:0007669"/>
    <property type="project" value="InterPro"/>
</dbReference>
<dbReference type="InterPro" id="IPR032466">
    <property type="entry name" value="Metal_Hydrolase"/>
</dbReference>
<dbReference type="AlphaFoldDB" id="A0A174I804"/>
<accession>A0A174I804</accession>
<dbReference type="EMBL" id="CYZU01000036">
    <property type="protein sequence ID" value="CUO81215.1"/>
    <property type="molecule type" value="Genomic_DNA"/>
</dbReference>
<feature type="domain" description="Amidohydrolase-related" evidence="1">
    <location>
        <begin position="294"/>
        <end position="384"/>
    </location>
</feature>
<dbReference type="InterPro" id="IPR012696">
    <property type="entry name" value="PhnM"/>
</dbReference>
<dbReference type="NCBIfam" id="TIGR02318">
    <property type="entry name" value="phosphono_phnM"/>
    <property type="match status" value="1"/>
</dbReference>
<sequence length="395" mass="43887">MQKIITNGIIVLEEQMLQAHDVVIENGRITGIRRTGDADKTGSREIYDAGGAYIMPGIIDIHSDMIETYIQPRSTAVMDFEMALGEAERVLATCGITTMFHSISMFRDGSWDVKEIRQSSQVKKLAGLIGEYRHKKRLIRHRYHLRYEIDNLDCYEEVADMLESGLVDLLSFMDHSPGQGQYKNLDIYRKHQPDEGRGLSEKEFEELVEREMRKKTVSFPQLRKLAETAAKCGISVASHDDDTVEKLDMNRELGVSISEFPITLEVAEAAVKKGFQTVLGAPNILLGGSHSGNLSALEAVRAGAANVLVSDYYPQALLQAVFCLNREYGIPLCKAVQYVTANPARAVGLDQELGSVEIGKRADLLLVDAAEGKPAVKQVFVNGECIMECRYRVAD</sequence>
<dbReference type="SUPFAM" id="SSF51556">
    <property type="entry name" value="Metallo-dependent hydrolases"/>
    <property type="match status" value="1"/>
</dbReference>
<dbReference type="Proteomes" id="UP000095544">
    <property type="component" value="Unassembled WGS sequence"/>
</dbReference>
<dbReference type="GO" id="GO:0016810">
    <property type="term" value="F:hydrolase activity, acting on carbon-nitrogen (but not peptide) bonds"/>
    <property type="evidence" value="ECO:0007669"/>
    <property type="project" value="InterPro"/>
</dbReference>
<proteinExistence type="predicted"/>
<protein>
    <submittedName>
        <fullName evidence="2">Phosphonate metabolism protein PhnM</fullName>
    </submittedName>
</protein>